<dbReference type="EMBL" id="BPQB01000068">
    <property type="protein sequence ID" value="GJE97149.1"/>
    <property type="molecule type" value="Genomic_DNA"/>
</dbReference>
<gene>
    <name evidence="2" type="ORF">PsYK624_133610</name>
</gene>
<dbReference type="AlphaFoldDB" id="A0A9P3LJY3"/>
<evidence type="ECO:0000313" key="3">
    <source>
        <dbReference type="Proteomes" id="UP000703269"/>
    </source>
</evidence>
<dbReference type="Proteomes" id="UP000703269">
    <property type="component" value="Unassembled WGS sequence"/>
</dbReference>
<organism evidence="2 3">
    <name type="scientific">Phanerochaete sordida</name>
    <dbReference type="NCBI Taxonomy" id="48140"/>
    <lineage>
        <taxon>Eukaryota</taxon>
        <taxon>Fungi</taxon>
        <taxon>Dikarya</taxon>
        <taxon>Basidiomycota</taxon>
        <taxon>Agaricomycotina</taxon>
        <taxon>Agaricomycetes</taxon>
        <taxon>Polyporales</taxon>
        <taxon>Phanerochaetaceae</taxon>
        <taxon>Phanerochaete</taxon>
    </lineage>
</organism>
<keyword evidence="1" id="KW-0732">Signal</keyword>
<sequence>MKFIVSLSMLLLAAGVLATPFDGNEIAKRDCNSECGTTFAACEANNGPNCSQNEQACVAACAHKSCPRDLEGRATC</sequence>
<comment type="caution">
    <text evidence="2">The sequence shown here is derived from an EMBL/GenBank/DDBJ whole genome shotgun (WGS) entry which is preliminary data.</text>
</comment>
<feature type="signal peptide" evidence="1">
    <location>
        <begin position="1"/>
        <end position="18"/>
    </location>
</feature>
<name>A0A9P3LJY3_9APHY</name>
<accession>A0A9P3LJY3</accession>
<evidence type="ECO:0000313" key="2">
    <source>
        <dbReference type="EMBL" id="GJE97149.1"/>
    </source>
</evidence>
<reference evidence="2 3" key="1">
    <citation type="submission" date="2021-08" db="EMBL/GenBank/DDBJ databases">
        <title>Draft Genome Sequence of Phanerochaete sordida strain YK-624.</title>
        <authorList>
            <person name="Mori T."/>
            <person name="Dohra H."/>
            <person name="Suzuki T."/>
            <person name="Kawagishi H."/>
            <person name="Hirai H."/>
        </authorList>
    </citation>
    <scope>NUCLEOTIDE SEQUENCE [LARGE SCALE GENOMIC DNA]</scope>
    <source>
        <strain evidence="2 3">YK-624</strain>
    </source>
</reference>
<proteinExistence type="predicted"/>
<evidence type="ECO:0000256" key="1">
    <source>
        <dbReference type="SAM" id="SignalP"/>
    </source>
</evidence>
<protein>
    <submittedName>
        <fullName evidence="2">Uncharacterized protein</fullName>
    </submittedName>
</protein>
<feature type="chain" id="PRO_5040381654" evidence="1">
    <location>
        <begin position="19"/>
        <end position="76"/>
    </location>
</feature>
<keyword evidence="3" id="KW-1185">Reference proteome</keyword>